<reference evidence="2 3" key="1">
    <citation type="journal article" date="2010" name="Cell">
        <title>The genome of Naegleria gruberi illuminates early eukaryotic versatility.</title>
        <authorList>
            <person name="Fritz-Laylin L.K."/>
            <person name="Prochnik S.E."/>
            <person name="Ginger M.L."/>
            <person name="Dacks J.B."/>
            <person name="Carpenter M.L."/>
            <person name="Field M.C."/>
            <person name="Kuo A."/>
            <person name="Paredez A."/>
            <person name="Chapman J."/>
            <person name="Pham J."/>
            <person name="Shu S."/>
            <person name="Neupane R."/>
            <person name="Cipriano M."/>
            <person name="Mancuso J."/>
            <person name="Tu H."/>
            <person name="Salamov A."/>
            <person name="Lindquist E."/>
            <person name="Shapiro H."/>
            <person name="Lucas S."/>
            <person name="Grigoriev I.V."/>
            <person name="Cande W.Z."/>
            <person name="Fulton C."/>
            <person name="Rokhsar D.S."/>
            <person name="Dawson S.C."/>
        </authorList>
    </citation>
    <scope>NUCLEOTIDE SEQUENCE [LARGE SCALE GENOMIC DNA]</scope>
    <source>
        <strain evidence="2 3">NEG-M</strain>
    </source>
</reference>
<dbReference type="RefSeq" id="XP_002675751.1">
    <property type="nucleotide sequence ID" value="XM_002675705.1"/>
</dbReference>
<dbReference type="InParanoid" id="D2VJT7"/>
<dbReference type="OMA" id="FHEENIM"/>
<name>D2VJT7_NAEGR</name>
<proteinExistence type="predicted"/>
<dbReference type="OrthoDB" id="10309201at2759"/>
<dbReference type="GeneID" id="8853145"/>
<dbReference type="AlphaFoldDB" id="D2VJT7"/>
<sequence length="637" mass="73363">MKTLANKVISSSIITASRGSSLKNGSILVGGTFNTLPLINIGKHHPSFSIIEIARRNYHATSSKMFFDLKKAKQEAETVVYSEQEQNELIKNYQLLEDKFQRLTENIIEYRRNHPTPVQLETNHLFVQVCDIVNFCYKTFPTGSAPVNMQVRFFKSNVGMKSYVLMKKVELLMLKIVNQEWFPVETIRTQFHEENIMESISDVVHPPDTPIDDTLFLYASYNTALSYAAFIPKLNIRDMVRPITKENLIAATLFLFNRLKDFPDWTDEFRAYVECVFSDYESAKLAYTTANPIENEPAFHYNADDNAYSYLGKTFTEHEFDWFEDIETNIPIHLGNFIKAVSAAAYFDGDRKQSIDILDECIKTDPKNIYIHYLKASCLNNLTSSESDLNIVRNNYSDAIHHLEKALAYLENIPKLPLPTLAKTNFSHEIEEPEKQVERINDLKFTPICLLLANVYARAAESGVSIDLRHIYGAKGVDYVRQVELYSRSPNEPYLYMSKGGCYYACGMYELAVNAYSSVERFEAVLDPNAIIDSLCYASNGMVALGYSDKCLEAMEFYIEKYNNDARLVFQKILCKEYMCRSKDELRQVLKEFEQLKESIQDLKLTPWIYSRVNEQTDARINDIFAAINNPQIAERW</sequence>
<accession>D2VJT7</accession>
<dbReference type="SUPFAM" id="SSF48452">
    <property type="entry name" value="TPR-like"/>
    <property type="match status" value="2"/>
</dbReference>
<feature type="coiled-coil region" evidence="1">
    <location>
        <begin position="86"/>
        <end position="113"/>
    </location>
</feature>
<organism evidence="3">
    <name type="scientific">Naegleria gruberi</name>
    <name type="common">Amoeba</name>
    <dbReference type="NCBI Taxonomy" id="5762"/>
    <lineage>
        <taxon>Eukaryota</taxon>
        <taxon>Discoba</taxon>
        <taxon>Heterolobosea</taxon>
        <taxon>Tetramitia</taxon>
        <taxon>Eutetramitia</taxon>
        <taxon>Vahlkampfiidae</taxon>
        <taxon>Naegleria</taxon>
    </lineage>
</organism>
<dbReference type="Proteomes" id="UP000006671">
    <property type="component" value="Unassembled WGS sequence"/>
</dbReference>
<dbReference type="InterPro" id="IPR011990">
    <property type="entry name" value="TPR-like_helical_dom_sf"/>
</dbReference>
<protein>
    <submittedName>
        <fullName evidence="2">Uncharacterized protein</fullName>
    </submittedName>
</protein>
<dbReference type="KEGG" id="ngr:NAEGRDRAFT_80226"/>
<dbReference type="EMBL" id="GG738876">
    <property type="protein sequence ID" value="EFC43007.1"/>
    <property type="molecule type" value="Genomic_DNA"/>
</dbReference>
<gene>
    <name evidence="2" type="ORF">NAEGRDRAFT_80226</name>
</gene>
<keyword evidence="3" id="KW-1185">Reference proteome</keyword>
<keyword evidence="1" id="KW-0175">Coiled coil</keyword>
<evidence type="ECO:0000313" key="3">
    <source>
        <dbReference type="Proteomes" id="UP000006671"/>
    </source>
</evidence>
<dbReference type="Gene3D" id="1.25.40.10">
    <property type="entry name" value="Tetratricopeptide repeat domain"/>
    <property type="match status" value="1"/>
</dbReference>
<dbReference type="VEuPathDB" id="AmoebaDB:NAEGRDRAFT_80226"/>
<evidence type="ECO:0000256" key="1">
    <source>
        <dbReference type="SAM" id="Coils"/>
    </source>
</evidence>
<evidence type="ECO:0000313" key="2">
    <source>
        <dbReference type="EMBL" id="EFC43007.1"/>
    </source>
</evidence>